<feature type="chain" id="PRO_5040496425" evidence="1">
    <location>
        <begin position="21"/>
        <end position="242"/>
    </location>
</feature>
<comment type="caution">
    <text evidence="2">The sequence shown here is derived from an EMBL/GenBank/DDBJ whole genome shotgun (WGS) entry which is preliminary data.</text>
</comment>
<feature type="signal peptide" evidence="1">
    <location>
        <begin position="1"/>
        <end position="20"/>
    </location>
</feature>
<accession>A0A9Q1CPA7</accession>
<evidence type="ECO:0000313" key="3">
    <source>
        <dbReference type="Proteomes" id="UP001152320"/>
    </source>
</evidence>
<evidence type="ECO:0000256" key="1">
    <source>
        <dbReference type="SAM" id="SignalP"/>
    </source>
</evidence>
<sequence length="242" mass="27897">MKSSVFVLLLLMLLVEVSLAAFKAFKLCPEKQCRCSRPKDIENISEKVKDVNFRYGCICICAISGSQECGKNEDCAEGFDCRQVGRRRKCVCPCDDMNNPYCPSPYSKCVMRGTKPKCKCSTRYACNGELLLPKCVFWADRTVYDYRNPCFFVRETCDKSRNDLRWKEFPYGCEHVPHCLDNVVRSVTYQGKIEHLLSEEALANSTILGWDPYINDNYGIHAMYMQRPEPEPEPEAEPFSYF</sequence>
<gene>
    <name evidence="2" type="ORF">HOLleu_01407</name>
</gene>
<evidence type="ECO:0000313" key="2">
    <source>
        <dbReference type="EMBL" id="KAJ8048903.1"/>
    </source>
</evidence>
<dbReference type="EMBL" id="JAIZAY010000001">
    <property type="protein sequence ID" value="KAJ8048903.1"/>
    <property type="molecule type" value="Genomic_DNA"/>
</dbReference>
<reference evidence="2" key="1">
    <citation type="submission" date="2021-10" db="EMBL/GenBank/DDBJ databases">
        <title>Tropical sea cucumber genome reveals ecological adaptation and Cuvierian tubules defense mechanism.</title>
        <authorList>
            <person name="Chen T."/>
        </authorList>
    </citation>
    <scope>NUCLEOTIDE SEQUENCE</scope>
    <source>
        <strain evidence="2">Nanhai2018</strain>
        <tissue evidence="2">Muscle</tissue>
    </source>
</reference>
<dbReference type="Proteomes" id="UP001152320">
    <property type="component" value="Chromosome 1"/>
</dbReference>
<organism evidence="2 3">
    <name type="scientific">Holothuria leucospilota</name>
    <name type="common">Black long sea cucumber</name>
    <name type="synonym">Mertensiothuria leucospilota</name>
    <dbReference type="NCBI Taxonomy" id="206669"/>
    <lineage>
        <taxon>Eukaryota</taxon>
        <taxon>Metazoa</taxon>
        <taxon>Echinodermata</taxon>
        <taxon>Eleutherozoa</taxon>
        <taxon>Echinozoa</taxon>
        <taxon>Holothuroidea</taxon>
        <taxon>Aspidochirotacea</taxon>
        <taxon>Aspidochirotida</taxon>
        <taxon>Holothuriidae</taxon>
        <taxon>Holothuria</taxon>
    </lineage>
</organism>
<proteinExistence type="predicted"/>
<keyword evidence="3" id="KW-1185">Reference proteome</keyword>
<dbReference type="AlphaFoldDB" id="A0A9Q1CPA7"/>
<protein>
    <submittedName>
        <fullName evidence="2">Uncharacterized protein</fullName>
    </submittedName>
</protein>
<keyword evidence="1" id="KW-0732">Signal</keyword>
<name>A0A9Q1CPA7_HOLLE</name>